<evidence type="ECO:0000313" key="2">
    <source>
        <dbReference type="EMBL" id="PAV55878.1"/>
    </source>
</evidence>
<accession>A0A2A2J232</accession>
<organism evidence="2 3">
    <name type="scientific">Diploscapter pachys</name>
    <dbReference type="NCBI Taxonomy" id="2018661"/>
    <lineage>
        <taxon>Eukaryota</taxon>
        <taxon>Metazoa</taxon>
        <taxon>Ecdysozoa</taxon>
        <taxon>Nematoda</taxon>
        <taxon>Chromadorea</taxon>
        <taxon>Rhabditida</taxon>
        <taxon>Rhabditina</taxon>
        <taxon>Rhabditomorpha</taxon>
        <taxon>Rhabditoidea</taxon>
        <taxon>Rhabditidae</taxon>
        <taxon>Diploscapter</taxon>
    </lineage>
</organism>
<dbReference type="STRING" id="2018661.A0A2A2J232"/>
<keyword evidence="3" id="KW-1185">Reference proteome</keyword>
<name>A0A2A2J232_9BILA</name>
<protein>
    <submittedName>
        <fullName evidence="2">Uncharacterized protein</fullName>
    </submittedName>
</protein>
<dbReference type="AlphaFoldDB" id="A0A2A2J232"/>
<feature type="compositionally biased region" description="Acidic residues" evidence="1">
    <location>
        <begin position="36"/>
        <end position="49"/>
    </location>
</feature>
<feature type="compositionally biased region" description="Basic residues" evidence="1">
    <location>
        <begin position="1"/>
        <end position="10"/>
    </location>
</feature>
<reference evidence="2 3" key="1">
    <citation type="journal article" date="2017" name="Curr. Biol.">
        <title>Genome architecture and evolution of a unichromosomal asexual nematode.</title>
        <authorList>
            <person name="Fradin H."/>
            <person name="Zegar C."/>
            <person name="Gutwein M."/>
            <person name="Lucas J."/>
            <person name="Kovtun M."/>
            <person name="Corcoran D."/>
            <person name="Baugh L.R."/>
            <person name="Kiontke K."/>
            <person name="Gunsalus K."/>
            <person name="Fitch D.H."/>
            <person name="Piano F."/>
        </authorList>
    </citation>
    <scope>NUCLEOTIDE SEQUENCE [LARGE SCALE GENOMIC DNA]</scope>
    <source>
        <strain evidence="2">PF1309</strain>
    </source>
</reference>
<comment type="caution">
    <text evidence="2">The sequence shown here is derived from an EMBL/GenBank/DDBJ whole genome shotgun (WGS) entry which is preliminary data.</text>
</comment>
<dbReference type="OrthoDB" id="5876084at2759"/>
<gene>
    <name evidence="2" type="ORF">WR25_14918</name>
</gene>
<evidence type="ECO:0000313" key="3">
    <source>
        <dbReference type="Proteomes" id="UP000218231"/>
    </source>
</evidence>
<feature type="region of interest" description="Disordered" evidence="1">
    <location>
        <begin position="1"/>
        <end position="126"/>
    </location>
</feature>
<dbReference type="Proteomes" id="UP000218231">
    <property type="component" value="Unassembled WGS sequence"/>
</dbReference>
<proteinExistence type="predicted"/>
<evidence type="ECO:0000256" key="1">
    <source>
        <dbReference type="SAM" id="MobiDB-lite"/>
    </source>
</evidence>
<dbReference type="EMBL" id="LIAE01010744">
    <property type="protein sequence ID" value="PAV55878.1"/>
    <property type="molecule type" value="Genomic_DNA"/>
</dbReference>
<feature type="compositionally biased region" description="Low complexity" evidence="1">
    <location>
        <begin position="91"/>
        <end position="104"/>
    </location>
</feature>
<sequence length="149" mass="16468">MDGESRRKRRNGLDELEDEVPEAEEKRTKKRRTDSDAEDSSEEDDDMDETETKTRVSGVGSSASGWRPGGKGIHRDTSRPMSSGGKRKMPQGKQQQQKGKSSGAGDKKVQPYAYIPLKQKTAKQDVRKILKANRKSGKGKMKISTTGAT</sequence>